<feature type="compositionally biased region" description="Polar residues" evidence="5">
    <location>
        <begin position="310"/>
        <end position="324"/>
    </location>
</feature>
<proteinExistence type="predicted"/>
<evidence type="ECO:0000313" key="8">
    <source>
        <dbReference type="Proteomes" id="UP000076881"/>
    </source>
</evidence>
<evidence type="ECO:0000313" key="7">
    <source>
        <dbReference type="EMBL" id="OAA74494.1"/>
    </source>
</evidence>
<keyword evidence="8" id="KW-1185">Reference proteome</keyword>
<keyword evidence="3 6" id="KW-1133">Transmembrane helix</keyword>
<feature type="transmembrane region" description="Helical" evidence="6">
    <location>
        <begin position="233"/>
        <end position="254"/>
    </location>
</feature>
<dbReference type="PANTHER" id="PTHR15549">
    <property type="entry name" value="PAIRED IMMUNOGLOBULIN-LIKE TYPE 2 RECEPTOR"/>
    <property type="match status" value="1"/>
</dbReference>
<protein>
    <submittedName>
        <fullName evidence="7">LPXTG-motif cell wall anchor</fullName>
    </submittedName>
</protein>
<dbReference type="InterPro" id="IPR051694">
    <property type="entry name" value="Immunoregulatory_rcpt-like"/>
</dbReference>
<comment type="subcellular location">
    <subcellularLocation>
        <location evidence="1">Membrane</location>
        <topology evidence="1">Single-pass membrane protein</topology>
    </subcellularLocation>
</comment>
<keyword evidence="4 6" id="KW-0472">Membrane</keyword>
<feature type="region of interest" description="Disordered" evidence="5">
    <location>
        <begin position="310"/>
        <end position="335"/>
    </location>
</feature>
<evidence type="ECO:0000256" key="3">
    <source>
        <dbReference type="ARBA" id="ARBA00022989"/>
    </source>
</evidence>
<dbReference type="STRING" id="1081108.A0A162LRE5"/>
<organism evidence="7 8">
    <name type="scientific">Akanthomyces lecanii RCEF 1005</name>
    <dbReference type="NCBI Taxonomy" id="1081108"/>
    <lineage>
        <taxon>Eukaryota</taxon>
        <taxon>Fungi</taxon>
        <taxon>Dikarya</taxon>
        <taxon>Ascomycota</taxon>
        <taxon>Pezizomycotina</taxon>
        <taxon>Sordariomycetes</taxon>
        <taxon>Hypocreomycetidae</taxon>
        <taxon>Hypocreales</taxon>
        <taxon>Cordycipitaceae</taxon>
        <taxon>Akanthomyces</taxon>
        <taxon>Cordyceps confragosa</taxon>
    </lineage>
</organism>
<accession>A0A162LRE5</accession>
<dbReference type="AlphaFoldDB" id="A0A162LRE5"/>
<comment type="caution">
    <text evidence="7">The sequence shown here is derived from an EMBL/GenBank/DDBJ whole genome shotgun (WGS) entry which is preliminary data.</text>
</comment>
<feature type="region of interest" description="Disordered" evidence="5">
    <location>
        <begin position="201"/>
        <end position="229"/>
    </location>
</feature>
<keyword evidence="2 6" id="KW-0812">Transmembrane</keyword>
<evidence type="ECO:0000256" key="6">
    <source>
        <dbReference type="SAM" id="Phobius"/>
    </source>
</evidence>
<sequence length="335" mass="35171">MLFTKSPIKPATSIDSNVWYHVTEGRVDRAGRKFGSMLQVDKSTGGLKVFPITKPPHYWQFQALNSSTSASPALYVVRNSLDGAAKQLSACRNETEPADGQTGLCMAPANGADDAQVWQIDQWGGSGDMARDGLRLINAANGTGLWLDVHSGNPPFMNSSIEADGDKGEPSQHWYMTSAQAVNAIEYSTIQTIDPTSAGATAATASTTADSEATASATSGPDSTSGPSTGAQAGIGIGVGLAVIALAVAALLLWRRRKAQNPASTSRSLSPIGSEKKFHQLPSELPDADTAVSPHSAAFHLLQELPATAARSSSQIAHEAQTQRYELDSTPVIPR</sequence>
<evidence type="ECO:0000256" key="1">
    <source>
        <dbReference type="ARBA" id="ARBA00004167"/>
    </source>
</evidence>
<dbReference type="NCBIfam" id="TIGR01167">
    <property type="entry name" value="LPXTG_anchor"/>
    <property type="match status" value="1"/>
</dbReference>
<dbReference type="InterPro" id="IPR035992">
    <property type="entry name" value="Ricin_B-like_lectins"/>
</dbReference>
<dbReference type="SUPFAM" id="SSF50370">
    <property type="entry name" value="Ricin B-like lectins"/>
    <property type="match status" value="1"/>
</dbReference>
<dbReference type="OrthoDB" id="4158815at2759"/>
<reference evidence="7 8" key="1">
    <citation type="journal article" date="2016" name="Genome Biol. Evol.">
        <title>Divergent and convergent evolution of fungal pathogenicity.</title>
        <authorList>
            <person name="Shang Y."/>
            <person name="Xiao G."/>
            <person name="Zheng P."/>
            <person name="Cen K."/>
            <person name="Zhan S."/>
            <person name="Wang C."/>
        </authorList>
    </citation>
    <scope>NUCLEOTIDE SEQUENCE [LARGE SCALE GENOMIC DNA]</scope>
    <source>
        <strain evidence="7 8">RCEF 1005</strain>
    </source>
</reference>
<gene>
    <name evidence="7" type="ORF">LEL_08075</name>
</gene>
<evidence type="ECO:0000256" key="2">
    <source>
        <dbReference type="ARBA" id="ARBA00022692"/>
    </source>
</evidence>
<evidence type="ECO:0000256" key="5">
    <source>
        <dbReference type="SAM" id="MobiDB-lite"/>
    </source>
</evidence>
<dbReference type="EMBL" id="AZHF01000006">
    <property type="protein sequence ID" value="OAA74494.1"/>
    <property type="molecule type" value="Genomic_DNA"/>
</dbReference>
<dbReference type="GO" id="GO:0016020">
    <property type="term" value="C:membrane"/>
    <property type="evidence" value="ECO:0007669"/>
    <property type="project" value="UniProtKB-SubCell"/>
</dbReference>
<name>A0A162LRE5_CORDF</name>
<dbReference type="GO" id="GO:0071944">
    <property type="term" value="C:cell periphery"/>
    <property type="evidence" value="ECO:0007669"/>
    <property type="project" value="UniProtKB-ARBA"/>
</dbReference>
<dbReference type="Proteomes" id="UP000076881">
    <property type="component" value="Unassembled WGS sequence"/>
</dbReference>
<evidence type="ECO:0000256" key="4">
    <source>
        <dbReference type="ARBA" id="ARBA00023136"/>
    </source>
</evidence>